<evidence type="ECO:0000256" key="1">
    <source>
        <dbReference type="ARBA" id="ARBA00004370"/>
    </source>
</evidence>
<name>A0A1C2ECP9_9HYPH</name>
<comment type="caution">
    <text evidence="6">The sequence shown here is derived from an EMBL/GenBank/DDBJ whole genome shotgun (WGS) entry which is preliminary data.</text>
</comment>
<feature type="signal peptide" evidence="5">
    <location>
        <begin position="1"/>
        <end position="20"/>
    </location>
</feature>
<sequence length="80" mass="8082">MKKTLATAAALLALVGSAYAATVAGKIEAIDPATKSITLDDGKIYQLPPEASLTHLKVGAKVNVTVDDKTGTVTSIAKGS</sequence>
<dbReference type="Pfam" id="PF07076">
    <property type="entry name" value="DUF1344"/>
    <property type="match status" value="1"/>
</dbReference>
<dbReference type="GO" id="GO:0016020">
    <property type="term" value="C:membrane"/>
    <property type="evidence" value="ECO:0007669"/>
    <property type="project" value="UniProtKB-SubCell"/>
</dbReference>
<evidence type="ECO:0000313" key="6">
    <source>
        <dbReference type="EMBL" id="OCX24737.1"/>
    </source>
</evidence>
<evidence type="ECO:0000256" key="2">
    <source>
        <dbReference type="ARBA" id="ARBA00022692"/>
    </source>
</evidence>
<evidence type="ECO:0000256" key="4">
    <source>
        <dbReference type="ARBA" id="ARBA00023136"/>
    </source>
</evidence>
<organism evidence="6 7">
    <name type="scientific">Mesorhizobium hungaricum</name>
    <dbReference type="NCBI Taxonomy" id="1566387"/>
    <lineage>
        <taxon>Bacteria</taxon>
        <taxon>Pseudomonadati</taxon>
        <taxon>Pseudomonadota</taxon>
        <taxon>Alphaproteobacteria</taxon>
        <taxon>Hyphomicrobiales</taxon>
        <taxon>Phyllobacteriaceae</taxon>
        <taxon>Mesorhizobium</taxon>
    </lineage>
</organism>
<dbReference type="EMBL" id="MDEO01000020">
    <property type="protein sequence ID" value="OCX24737.1"/>
    <property type="molecule type" value="Genomic_DNA"/>
</dbReference>
<reference evidence="6 7" key="1">
    <citation type="submission" date="2016-08" db="EMBL/GenBank/DDBJ databases">
        <title>Whole genome sequence of Mesorhizobium sp. strain UASWS1009 isolated from industrial sewage.</title>
        <authorList>
            <person name="Crovadore J."/>
            <person name="Calmin G."/>
            <person name="Chablais R."/>
            <person name="Cochard B."/>
            <person name="Lefort F."/>
        </authorList>
    </citation>
    <scope>NUCLEOTIDE SEQUENCE [LARGE SCALE GENOMIC DNA]</scope>
    <source>
        <strain evidence="6 7">UASWS1009</strain>
    </source>
</reference>
<feature type="chain" id="PRO_5008660304" description="DUF1344 domain-containing protein" evidence="5">
    <location>
        <begin position="21"/>
        <end position="80"/>
    </location>
</feature>
<keyword evidence="4" id="KW-0472">Membrane</keyword>
<evidence type="ECO:0000256" key="5">
    <source>
        <dbReference type="SAM" id="SignalP"/>
    </source>
</evidence>
<evidence type="ECO:0000256" key="3">
    <source>
        <dbReference type="ARBA" id="ARBA00022989"/>
    </source>
</evidence>
<evidence type="ECO:0000313" key="7">
    <source>
        <dbReference type="Proteomes" id="UP000094412"/>
    </source>
</evidence>
<gene>
    <name evidence="6" type="ORF">QV13_01590</name>
</gene>
<keyword evidence="2" id="KW-0812">Transmembrane</keyword>
<dbReference type="AlphaFoldDB" id="A0A1C2ECP9"/>
<protein>
    <recommendedName>
        <fullName evidence="8">DUF1344 domain-containing protein</fullName>
    </recommendedName>
</protein>
<dbReference type="Proteomes" id="UP000094412">
    <property type="component" value="Unassembled WGS sequence"/>
</dbReference>
<comment type="subcellular location">
    <subcellularLocation>
        <location evidence="1">Membrane</location>
    </subcellularLocation>
</comment>
<dbReference type="InterPro" id="IPR018303">
    <property type="entry name" value="ATPase_P-typ_P_site"/>
</dbReference>
<evidence type="ECO:0008006" key="8">
    <source>
        <dbReference type="Google" id="ProtNLM"/>
    </source>
</evidence>
<keyword evidence="7" id="KW-1185">Reference proteome</keyword>
<proteinExistence type="predicted"/>
<dbReference type="RefSeq" id="WP_024925381.1">
    <property type="nucleotide sequence ID" value="NZ_MDEO01000020.1"/>
</dbReference>
<dbReference type="OrthoDB" id="7872012at2"/>
<keyword evidence="3" id="KW-1133">Transmembrane helix</keyword>
<dbReference type="PROSITE" id="PS00154">
    <property type="entry name" value="ATPASE_E1_E2"/>
    <property type="match status" value="1"/>
</dbReference>
<dbReference type="InterPro" id="IPR009780">
    <property type="entry name" value="DUF1344"/>
</dbReference>
<accession>A0A1C2ECP9</accession>
<keyword evidence="5" id="KW-0732">Signal</keyword>